<dbReference type="AlphaFoldDB" id="A0A094QRC7"/>
<dbReference type="InterPro" id="IPR051791">
    <property type="entry name" value="Pra-immunoreactive"/>
</dbReference>
<proteinExistence type="predicted"/>
<evidence type="ECO:0000256" key="3">
    <source>
        <dbReference type="ARBA" id="ARBA00022692"/>
    </source>
</evidence>
<accession>A0A094QRC7</accession>
<feature type="transmembrane region" description="Helical" evidence="7">
    <location>
        <begin position="34"/>
        <end position="55"/>
    </location>
</feature>
<evidence type="ECO:0000313" key="9">
    <source>
        <dbReference type="EMBL" id="KGA17221.1"/>
    </source>
</evidence>
<feature type="transmembrane region" description="Helical" evidence="7">
    <location>
        <begin position="94"/>
        <end position="124"/>
    </location>
</feature>
<evidence type="ECO:0000256" key="4">
    <source>
        <dbReference type="ARBA" id="ARBA00022989"/>
    </source>
</evidence>
<sequence>MGMSYNNGPRPPLPLPGEGSSQGSFRYASFQHRLGAYALDATLAVLTLGIGWLIWSMIVWGEGQTPAKKILKIRVRHFETGGVATWGHMAVRELLIPTTVIIASNLTAGIAAVVWIVIEIVFYFTKNNRTLRDLWVKTAVINEA</sequence>
<dbReference type="EMBL" id="JNSK01000047">
    <property type="protein sequence ID" value="KGA17221.1"/>
    <property type="molecule type" value="Genomic_DNA"/>
</dbReference>
<evidence type="ECO:0000256" key="1">
    <source>
        <dbReference type="ARBA" id="ARBA00004651"/>
    </source>
</evidence>
<gene>
    <name evidence="9" type="ORF">GM50_12310</name>
</gene>
<evidence type="ECO:0000256" key="7">
    <source>
        <dbReference type="SAM" id="Phobius"/>
    </source>
</evidence>
<evidence type="ECO:0000256" key="2">
    <source>
        <dbReference type="ARBA" id="ARBA00022475"/>
    </source>
</evidence>
<keyword evidence="5 7" id="KW-0472">Membrane</keyword>
<feature type="domain" description="RDD" evidence="8">
    <location>
        <begin position="30"/>
        <end position="136"/>
    </location>
</feature>
<evidence type="ECO:0000259" key="8">
    <source>
        <dbReference type="Pfam" id="PF06271"/>
    </source>
</evidence>
<reference evidence="9" key="1">
    <citation type="submission" date="2014-05" db="EMBL/GenBank/DDBJ databases">
        <title>Key roles for freshwater Actinobacteria revealed by deep metagenomic sequencing.</title>
        <authorList>
            <person name="Ghai R."/>
            <person name="Mizuno C.M."/>
            <person name="Picazo A."/>
            <person name="Camacho A."/>
            <person name="Rodriguez-Valera F."/>
        </authorList>
    </citation>
    <scope>NUCLEOTIDE SEQUENCE</scope>
</reference>
<organism evidence="9">
    <name type="scientific">freshwater metagenome</name>
    <dbReference type="NCBI Taxonomy" id="449393"/>
    <lineage>
        <taxon>unclassified sequences</taxon>
        <taxon>metagenomes</taxon>
        <taxon>ecological metagenomes</taxon>
    </lineage>
</organism>
<name>A0A094QRC7_9ZZZZ</name>
<dbReference type="PANTHER" id="PTHR36115:SF4">
    <property type="entry name" value="MEMBRANE PROTEIN"/>
    <property type="match status" value="1"/>
</dbReference>
<dbReference type="Pfam" id="PF06271">
    <property type="entry name" value="RDD"/>
    <property type="match status" value="1"/>
</dbReference>
<dbReference type="InterPro" id="IPR010432">
    <property type="entry name" value="RDD"/>
</dbReference>
<dbReference type="GO" id="GO:0005886">
    <property type="term" value="C:plasma membrane"/>
    <property type="evidence" value="ECO:0007669"/>
    <property type="project" value="UniProtKB-SubCell"/>
</dbReference>
<dbReference type="PANTHER" id="PTHR36115">
    <property type="entry name" value="PROLINE-RICH ANTIGEN HOMOLOG-RELATED"/>
    <property type="match status" value="1"/>
</dbReference>
<comment type="subcellular location">
    <subcellularLocation>
        <location evidence="1">Cell membrane</location>
        <topology evidence="1">Multi-pass membrane protein</topology>
    </subcellularLocation>
</comment>
<comment type="caution">
    <text evidence="9">The sequence shown here is derived from an EMBL/GenBank/DDBJ whole genome shotgun (WGS) entry which is preliminary data.</text>
</comment>
<protein>
    <recommendedName>
        <fullName evidence="8">RDD domain-containing protein</fullName>
    </recommendedName>
</protein>
<feature type="region of interest" description="Disordered" evidence="6">
    <location>
        <begin position="1"/>
        <end position="20"/>
    </location>
</feature>
<keyword evidence="2" id="KW-1003">Cell membrane</keyword>
<evidence type="ECO:0000256" key="6">
    <source>
        <dbReference type="SAM" id="MobiDB-lite"/>
    </source>
</evidence>
<evidence type="ECO:0000256" key="5">
    <source>
        <dbReference type="ARBA" id="ARBA00023136"/>
    </source>
</evidence>
<keyword evidence="4 7" id="KW-1133">Transmembrane helix</keyword>
<keyword evidence="3 7" id="KW-0812">Transmembrane</keyword>